<keyword evidence="2" id="KW-1185">Reference proteome</keyword>
<gene>
    <name evidence="1" type="ORF">QO018_001288</name>
</gene>
<proteinExistence type="predicted"/>
<dbReference type="Proteomes" id="UP001244552">
    <property type="component" value="Unassembled WGS sequence"/>
</dbReference>
<protein>
    <submittedName>
        <fullName evidence="1">Uncharacterized protein YdbL (DUF1318 family)</fullName>
    </submittedName>
</protein>
<dbReference type="PROSITE" id="PS51318">
    <property type="entry name" value="TAT"/>
    <property type="match status" value="1"/>
</dbReference>
<name>A0ABU0MGC6_9PROT</name>
<organism evidence="1 2">
    <name type="scientific">Azospirillum picis</name>
    <dbReference type="NCBI Taxonomy" id="488438"/>
    <lineage>
        <taxon>Bacteria</taxon>
        <taxon>Pseudomonadati</taxon>
        <taxon>Pseudomonadota</taxon>
        <taxon>Alphaproteobacteria</taxon>
        <taxon>Rhodospirillales</taxon>
        <taxon>Azospirillaceae</taxon>
        <taxon>Azospirillum</taxon>
    </lineage>
</organism>
<dbReference type="InterPro" id="IPR008309">
    <property type="entry name" value="YdbL"/>
</dbReference>
<dbReference type="RefSeq" id="WP_246512837.1">
    <property type="nucleotide sequence ID" value="NZ_JAGINO010000003.1"/>
</dbReference>
<evidence type="ECO:0000313" key="2">
    <source>
        <dbReference type="Proteomes" id="UP001244552"/>
    </source>
</evidence>
<dbReference type="Pfam" id="PF07027">
    <property type="entry name" value="DUF1318"/>
    <property type="match status" value="1"/>
</dbReference>
<reference evidence="1 2" key="1">
    <citation type="submission" date="2023-07" db="EMBL/GenBank/DDBJ databases">
        <title>Genomic Encyclopedia of Type Strains, Phase IV (KMG-IV): sequencing the most valuable type-strain genomes for metagenomic binning, comparative biology and taxonomic classification.</title>
        <authorList>
            <person name="Goeker M."/>
        </authorList>
    </citation>
    <scope>NUCLEOTIDE SEQUENCE [LARGE SCALE GENOMIC DNA]</scope>
    <source>
        <strain evidence="1 2">DSM 19922</strain>
    </source>
</reference>
<accession>A0ABU0MGC6</accession>
<comment type="caution">
    <text evidence="1">The sequence shown here is derived from an EMBL/GenBank/DDBJ whole genome shotgun (WGS) entry which is preliminary data.</text>
</comment>
<evidence type="ECO:0000313" key="1">
    <source>
        <dbReference type="EMBL" id="MDQ0532444.1"/>
    </source>
</evidence>
<sequence length="127" mass="13192">MTTSSKSGLLFDRRRFLGNTAVALAVVALLPAFPGFLMAQDALGAAKAAGQIGERPDGLVGAVPGAPAAAQALAEQVNAQRLARYRQIAQSNGTALDKVQAVAGQQLVERTPPGQFVLTPAGQWQRK</sequence>
<dbReference type="EMBL" id="JAUSVU010000003">
    <property type="protein sequence ID" value="MDQ0532444.1"/>
    <property type="molecule type" value="Genomic_DNA"/>
</dbReference>
<dbReference type="InterPro" id="IPR006311">
    <property type="entry name" value="TAT_signal"/>
</dbReference>